<feature type="signal peptide" evidence="2">
    <location>
        <begin position="1"/>
        <end position="22"/>
    </location>
</feature>
<sequence length="194" mass="20196">MFRDFPLGCSWVFLLLLGSAVSRPASESDNKYPYAWGYGPRLLPDGLSGVQSDQQPNPGTEEPNDPPPGASSSQSNMPTGEGSVHPPKAPAISPRSAAHVGSPVASGSRNPASSGSFQAVPRMAGAKPRVAPGGSPNVGPAGAKYLFPQSFQVFKAKPPQSMIQGKREPVHPGPVPPPIYIIQSKASWFVCPSG</sequence>
<organism evidence="3 4">
    <name type="scientific">Tetraodon nigroviridis</name>
    <name type="common">Spotted green pufferfish</name>
    <name type="synonym">Chelonodon nigroviridis</name>
    <dbReference type="NCBI Taxonomy" id="99883"/>
    <lineage>
        <taxon>Eukaryota</taxon>
        <taxon>Metazoa</taxon>
        <taxon>Chordata</taxon>
        <taxon>Craniata</taxon>
        <taxon>Vertebrata</taxon>
        <taxon>Euteleostomi</taxon>
        <taxon>Actinopterygii</taxon>
        <taxon>Neopterygii</taxon>
        <taxon>Teleostei</taxon>
        <taxon>Neoteleostei</taxon>
        <taxon>Acanthomorphata</taxon>
        <taxon>Eupercaria</taxon>
        <taxon>Tetraodontiformes</taxon>
        <taxon>Tetradontoidea</taxon>
        <taxon>Tetraodontidae</taxon>
        <taxon>Tetraodon</taxon>
    </lineage>
</organism>
<dbReference type="Proteomes" id="UP000007303">
    <property type="component" value="Unassembled WGS sequence"/>
</dbReference>
<name>H3DP94_TETNG</name>
<reference evidence="4" key="1">
    <citation type="journal article" date="2004" name="Nature">
        <title>Genome duplication in the teleost fish Tetraodon nigroviridis reveals the early vertebrate proto-karyotype.</title>
        <authorList>
            <person name="Jaillon O."/>
            <person name="Aury J.-M."/>
            <person name="Brunet F."/>
            <person name="Petit J.-L."/>
            <person name="Stange-Thomann N."/>
            <person name="Mauceli E."/>
            <person name="Bouneau L."/>
            <person name="Fischer C."/>
            <person name="Ozouf-Costaz C."/>
            <person name="Bernot A."/>
            <person name="Nicaud S."/>
            <person name="Jaffe D."/>
            <person name="Fisher S."/>
            <person name="Lutfalla G."/>
            <person name="Dossat C."/>
            <person name="Segurens B."/>
            <person name="Dasilva C."/>
            <person name="Salanoubat M."/>
            <person name="Levy M."/>
            <person name="Boudet N."/>
            <person name="Castellano S."/>
            <person name="Anthouard V."/>
            <person name="Jubin C."/>
            <person name="Castelli V."/>
            <person name="Katinka M."/>
            <person name="Vacherie B."/>
            <person name="Biemont C."/>
            <person name="Skalli Z."/>
            <person name="Cattolico L."/>
            <person name="Poulain J."/>
            <person name="De Berardinis V."/>
            <person name="Cruaud C."/>
            <person name="Duprat S."/>
            <person name="Brottier P."/>
            <person name="Coutanceau J.-P."/>
            <person name="Gouzy J."/>
            <person name="Parra G."/>
            <person name="Lardier G."/>
            <person name="Chapple C."/>
            <person name="McKernan K.J."/>
            <person name="McEwan P."/>
            <person name="Bosak S."/>
            <person name="Kellis M."/>
            <person name="Volff J.-N."/>
            <person name="Guigo R."/>
            <person name="Zody M.C."/>
            <person name="Mesirov J."/>
            <person name="Lindblad-Toh K."/>
            <person name="Birren B."/>
            <person name="Nusbaum C."/>
            <person name="Kahn D."/>
            <person name="Robinson-Rechavi M."/>
            <person name="Laudet V."/>
            <person name="Schachter V."/>
            <person name="Quetier F."/>
            <person name="Saurin W."/>
            <person name="Scarpelli C."/>
            <person name="Wincker P."/>
            <person name="Lander E.S."/>
            <person name="Weissenbach J."/>
            <person name="Roest Crollius H."/>
        </authorList>
    </citation>
    <scope>NUCLEOTIDE SEQUENCE [LARGE SCALE GENOMIC DNA]</scope>
</reference>
<dbReference type="Ensembl" id="ENSTNIT00000022582.1">
    <property type="protein sequence ID" value="ENSTNIP00000022343.1"/>
    <property type="gene ID" value="ENSTNIG00000019146.1"/>
</dbReference>
<feature type="region of interest" description="Disordered" evidence="1">
    <location>
        <begin position="43"/>
        <end position="118"/>
    </location>
</feature>
<reference evidence="3" key="2">
    <citation type="submission" date="2025-08" db="UniProtKB">
        <authorList>
            <consortium name="Ensembl"/>
        </authorList>
    </citation>
    <scope>IDENTIFICATION</scope>
</reference>
<reference evidence="3" key="3">
    <citation type="submission" date="2025-09" db="UniProtKB">
        <authorList>
            <consortium name="Ensembl"/>
        </authorList>
    </citation>
    <scope>IDENTIFICATION</scope>
</reference>
<keyword evidence="2" id="KW-0732">Signal</keyword>
<proteinExistence type="predicted"/>
<evidence type="ECO:0000313" key="3">
    <source>
        <dbReference type="Ensembl" id="ENSTNIP00000022343.1"/>
    </source>
</evidence>
<evidence type="ECO:0000256" key="1">
    <source>
        <dbReference type="SAM" id="MobiDB-lite"/>
    </source>
</evidence>
<protein>
    <submittedName>
        <fullName evidence="3">Uncharacterized protein</fullName>
    </submittedName>
</protein>
<dbReference type="InParanoid" id="H3DP94"/>
<accession>H3DP94</accession>
<dbReference type="HOGENOM" id="CLU_1402055_0_0_1"/>
<feature type="chain" id="PRO_5003582166" evidence="2">
    <location>
        <begin position="23"/>
        <end position="194"/>
    </location>
</feature>
<feature type="compositionally biased region" description="Polar residues" evidence="1">
    <location>
        <begin position="105"/>
        <end position="117"/>
    </location>
</feature>
<keyword evidence="4" id="KW-1185">Reference proteome</keyword>
<evidence type="ECO:0000256" key="2">
    <source>
        <dbReference type="SAM" id="SignalP"/>
    </source>
</evidence>
<dbReference type="AlphaFoldDB" id="H3DP94"/>
<evidence type="ECO:0000313" key="4">
    <source>
        <dbReference type="Proteomes" id="UP000007303"/>
    </source>
</evidence>
<feature type="compositionally biased region" description="Polar residues" evidence="1">
    <location>
        <begin position="49"/>
        <end position="58"/>
    </location>
</feature>